<keyword evidence="3" id="KW-1185">Reference proteome</keyword>
<gene>
    <name evidence="2" type="ORF">ACJMK2_019270</name>
</gene>
<dbReference type="Gene3D" id="1.10.10.2590">
    <property type="entry name" value="BEN domain"/>
    <property type="match status" value="1"/>
</dbReference>
<organism evidence="2 3">
    <name type="scientific">Sinanodonta woodiana</name>
    <name type="common">Chinese pond mussel</name>
    <name type="synonym">Anodonta woodiana</name>
    <dbReference type="NCBI Taxonomy" id="1069815"/>
    <lineage>
        <taxon>Eukaryota</taxon>
        <taxon>Metazoa</taxon>
        <taxon>Spiralia</taxon>
        <taxon>Lophotrochozoa</taxon>
        <taxon>Mollusca</taxon>
        <taxon>Bivalvia</taxon>
        <taxon>Autobranchia</taxon>
        <taxon>Heteroconchia</taxon>
        <taxon>Palaeoheterodonta</taxon>
        <taxon>Unionida</taxon>
        <taxon>Unionoidea</taxon>
        <taxon>Unionidae</taxon>
        <taxon>Unioninae</taxon>
        <taxon>Sinanodonta</taxon>
    </lineage>
</organism>
<accession>A0ABD3UHC4</accession>
<evidence type="ECO:0000259" key="1">
    <source>
        <dbReference type="PROSITE" id="PS51457"/>
    </source>
</evidence>
<feature type="domain" description="BEN" evidence="1">
    <location>
        <begin position="91"/>
        <end position="197"/>
    </location>
</feature>
<evidence type="ECO:0000313" key="3">
    <source>
        <dbReference type="Proteomes" id="UP001634394"/>
    </source>
</evidence>
<name>A0ABD3UHC4_SINWO</name>
<dbReference type="Proteomes" id="UP001634394">
    <property type="component" value="Unassembled WGS sequence"/>
</dbReference>
<evidence type="ECO:0000313" key="2">
    <source>
        <dbReference type="EMBL" id="KAL3848412.1"/>
    </source>
</evidence>
<proteinExistence type="predicted"/>
<sequence length="227" mass="25998">MDPRFNFVFQDGKENTSVQSPIQHCDEHQAENTSVQSPIQHCDEHQAENTSVQHPIQHCDEQDSCEESMLIHTWEEPQTGSRNSKMKLVADNDVYLTKTQLSQANHKANGNLRKLVIDLLDTFFTRDRLAESSALGAKSAHNKKDDKASVPWSSMVLSSLKQYVLCLYTRPNGEPCLTDAVFNDIINQKCATSRRSLKTKKKIWLFQLHNNILYIQLQQLHQNKAYS</sequence>
<reference evidence="2 3" key="1">
    <citation type="submission" date="2024-11" db="EMBL/GenBank/DDBJ databases">
        <title>Chromosome-level genome assembly of the freshwater bivalve Anodonta woodiana.</title>
        <authorList>
            <person name="Chen X."/>
        </authorList>
    </citation>
    <scope>NUCLEOTIDE SEQUENCE [LARGE SCALE GENOMIC DNA]</scope>
    <source>
        <strain evidence="2">MN2024</strain>
        <tissue evidence="2">Gills</tissue>
    </source>
</reference>
<dbReference type="PROSITE" id="PS51457">
    <property type="entry name" value="BEN"/>
    <property type="match status" value="1"/>
</dbReference>
<comment type="caution">
    <text evidence="2">The sequence shown here is derived from an EMBL/GenBank/DDBJ whole genome shotgun (WGS) entry which is preliminary data.</text>
</comment>
<protein>
    <recommendedName>
        <fullName evidence="1">BEN domain-containing protein</fullName>
    </recommendedName>
</protein>
<dbReference type="EMBL" id="JBJQND010000016">
    <property type="protein sequence ID" value="KAL3848412.1"/>
    <property type="molecule type" value="Genomic_DNA"/>
</dbReference>
<dbReference type="AlphaFoldDB" id="A0ABD3UHC4"/>
<dbReference type="InterPro" id="IPR018379">
    <property type="entry name" value="BEN_domain"/>
</dbReference>